<sequence>MTGRLRLVLGDHLSRDLSALSDLDPGRDVVLMVEVADEARHVRHHKQKIALILAAMRHFAQDLAAEGVTVDYVRLDDPDNTHSFGGELRRAVARHGPASIVVTEPGEWRVRQMMRDWPSDTGLEVEIREDDRFFCSRAEFQDLIAARKTGRMEFFYREMRRRTGILMQGDAPEGGTWNFDSQNRKRLPRGLTPPPRRRFTPDATTREVLDMVGARFGDHFGDLEPFGWAVTRPDALAALDHFIADCLPLFGDYQDAMKADADFLFHGLLSPYLNCGLLTAREVCARAETAFRDGAAPLNAAEGFIRQILGWREFVRGIYWAEMPDYARSNHLNATRDLPTFYWTGDTTMRCMAQCIATTRRHAYAHHIQRLMVTGNFALLAGIAPPQIEEWYLAVYADAFDWVELPNVHGMVMHADGGRLGSKPYAASGAYINRMSDYCTGCRFDPKAKLGPDACPFNYLYWTFLIENRGALSDNPRMALPYRNLDAMPEDRRRAIADHAARFLDAQAAWVDSDPPPRQMRLDDGW</sequence>
<gene>
    <name evidence="2" type="ORF">Q5Y72_05755</name>
</gene>
<accession>A0ABT9J9U4</accession>
<comment type="caution">
    <text evidence="2">The sequence shown here is derived from an EMBL/GenBank/DDBJ whole genome shotgun (WGS) entry which is preliminary data.</text>
</comment>
<dbReference type="EMBL" id="JAVAMQ010000004">
    <property type="protein sequence ID" value="MDP5306591.1"/>
    <property type="molecule type" value="Genomic_DNA"/>
</dbReference>
<dbReference type="Gene3D" id="1.10.10.1710">
    <property type="entry name" value="Deoxyribodipyrimidine photolyase-related"/>
    <property type="match status" value="1"/>
</dbReference>
<dbReference type="RefSeq" id="WP_305962444.1">
    <property type="nucleotide sequence ID" value="NZ_JAVAMQ010000004.1"/>
</dbReference>
<reference evidence="2 3" key="1">
    <citation type="submission" date="2023-08" db="EMBL/GenBank/DDBJ databases">
        <authorList>
            <person name="Park J.-S."/>
        </authorList>
    </citation>
    <scope>NUCLEOTIDE SEQUENCE [LARGE SCALE GENOMIC DNA]</scope>
    <source>
        <strain evidence="2 3">2205BS29-5</strain>
    </source>
</reference>
<feature type="region of interest" description="Disordered" evidence="1">
    <location>
        <begin position="173"/>
        <end position="199"/>
    </location>
</feature>
<dbReference type="InterPro" id="IPR014729">
    <property type="entry name" value="Rossmann-like_a/b/a_fold"/>
</dbReference>
<name>A0ABT9J9U4_9RHOB</name>
<dbReference type="PANTHER" id="PTHR38657:SF1">
    <property type="entry name" value="SLR1343 PROTEIN"/>
    <property type="match status" value="1"/>
</dbReference>
<protein>
    <submittedName>
        <fullName evidence="2">Cryptochrome/photolyase family protein</fullName>
    </submittedName>
</protein>
<dbReference type="PANTHER" id="PTHR38657">
    <property type="entry name" value="SLR1343 PROTEIN"/>
    <property type="match status" value="1"/>
</dbReference>
<keyword evidence="3" id="KW-1185">Reference proteome</keyword>
<organism evidence="2 3">
    <name type="scientific">Paracoccus spongiarum</name>
    <dbReference type="NCBI Taxonomy" id="3064387"/>
    <lineage>
        <taxon>Bacteria</taxon>
        <taxon>Pseudomonadati</taxon>
        <taxon>Pseudomonadota</taxon>
        <taxon>Alphaproteobacteria</taxon>
        <taxon>Rhodobacterales</taxon>
        <taxon>Paracoccaceae</taxon>
        <taxon>Paracoccus</taxon>
    </lineage>
</organism>
<evidence type="ECO:0000256" key="1">
    <source>
        <dbReference type="SAM" id="MobiDB-lite"/>
    </source>
</evidence>
<dbReference type="Gene3D" id="1.25.40.80">
    <property type="match status" value="1"/>
</dbReference>
<dbReference type="Proteomes" id="UP001224997">
    <property type="component" value="Unassembled WGS sequence"/>
</dbReference>
<dbReference type="Gene3D" id="3.40.50.620">
    <property type="entry name" value="HUPs"/>
    <property type="match status" value="1"/>
</dbReference>
<dbReference type="SUPFAM" id="SSF48173">
    <property type="entry name" value="Cryptochrome/photolyase FAD-binding domain"/>
    <property type="match status" value="1"/>
</dbReference>
<dbReference type="Pfam" id="PF04244">
    <property type="entry name" value="DPRP"/>
    <property type="match status" value="1"/>
</dbReference>
<dbReference type="InterPro" id="IPR007357">
    <property type="entry name" value="PhrB-like"/>
</dbReference>
<proteinExistence type="predicted"/>
<evidence type="ECO:0000313" key="3">
    <source>
        <dbReference type="Proteomes" id="UP001224997"/>
    </source>
</evidence>
<dbReference type="Gene3D" id="1.10.579.10">
    <property type="entry name" value="DNA Cyclobutane Dipyrimidine Photolyase, subunit A, domain 3"/>
    <property type="match status" value="1"/>
</dbReference>
<dbReference type="InterPro" id="IPR052551">
    <property type="entry name" value="UV-DNA_repair_photolyase"/>
</dbReference>
<dbReference type="InterPro" id="IPR036134">
    <property type="entry name" value="Crypto/Photolyase_FAD-like_sf"/>
</dbReference>
<evidence type="ECO:0000313" key="2">
    <source>
        <dbReference type="EMBL" id="MDP5306591.1"/>
    </source>
</evidence>